<dbReference type="EMBL" id="CAJVCH010323634">
    <property type="protein sequence ID" value="CAG7786712.1"/>
    <property type="molecule type" value="Genomic_DNA"/>
</dbReference>
<sequence length="102" mass="11538">MVSLFFQEHFFHIAQISSTRAHSSVGGPFQFRLTAPLNLKQILLSLGQCVIHTLSTSRHKQAVGWLFGHIHGMDTVLLRHSKLKLQFSPGWIQLASIELSKF</sequence>
<organism evidence="1 2">
    <name type="scientific">Allacma fusca</name>
    <dbReference type="NCBI Taxonomy" id="39272"/>
    <lineage>
        <taxon>Eukaryota</taxon>
        <taxon>Metazoa</taxon>
        <taxon>Ecdysozoa</taxon>
        <taxon>Arthropoda</taxon>
        <taxon>Hexapoda</taxon>
        <taxon>Collembola</taxon>
        <taxon>Symphypleona</taxon>
        <taxon>Sminthuridae</taxon>
        <taxon>Allacma</taxon>
    </lineage>
</organism>
<name>A0A8J2KDZ2_9HEXA</name>
<dbReference type="AlphaFoldDB" id="A0A8J2KDZ2"/>
<gene>
    <name evidence="1" type="ORF">AFUS01_LOCUS25268</name>
</gene>
<evidence type="ECO:0000313" key="1">
    <source>
        <dbReference type="EMBL" id="CAG7786712.1"/>
    </source>
</evidence>
<accession>A0A8J2KDZ2</accession>
<dbReference type="Proteomes" id="UP000708208">
    <property type="component" value="Unassembled WGS sequence"/>
</dbReference>
<comment type="caution">
    <text evidence="1">The sequence shown here is derived from an EMBL/GenBank/DDBJ whole genome shotgun (WGS) entry which is preliminary data.</text>
</comment>
<keyword evidence="2" id="KW-1185">Reference proteome</keyword>
<proteinExistence type="predicted"/>
<evidence type="ECO:0000313" key="2">
    <source>
        <dbReference type="Proteomes" id="UP000708208"/>
    </source>
</evidence>
<protein>
    <submittedName>
        <fullName evidence="1">Uncharacterized protein</fullName>
    </submittedName>
</protein>
<reference evidence="1" key="1">
    <citation type="submission" date="2021-06" db="EMBL/GenBank/DDBJ databases">
        <authorList>
            <person name="Hodson N. C."/>
            <person name="Mongue J. A."/>
            <person name="Jaron S. K."/>
        </authorList>
    </citation>
    <scope>NUCLEOTIDE SEQUENCE</scope>
</reference>